<dbReference type="AlphaFoldDB" id="A0A318PS67"/>
<feature type="transmembrane region" description="Helical" evidence="1">
    <location>
        <begin position="63"/>
        <end position="84"/>
    </location>
</feature>
<keyword evidence="1" id="KW-0812">Transmembrane</keyword>
<evidence type="ECO:0000256" key="1">
    <source>
        <dbReference type="SAM" id="Phobius"/>
    </source>
</evidence>
<accession>A0A318PS67</accession>
<dbReference type="Proteomes" id="UP000248301">
    <property type="component" value="Unassembled WGS sequence"/>
</dbReference>
<comment type="caution">
    <text evidence="2">The sequence shown here is derived from an EMBL/GenBank/DDBJ whole genome shotgun (WGS) entry which is preliminary data.</text>
</comment>
<keyword evidence="1" id="KW-0472">Membrane</keyword>
<name>A0A318PS67_9PROT</name>
<proteinExistence type="predicted"/>
<protein>
    <recommendedName>
        <fullName evidence="4">Replication protein</fullName>
    </recommendedName>
</protein>
<reference evidence="2 3" key="1">
    <citation type="submission" date="2017-07" db="EMBL/GenBank/DDBJ databases">
        <title>A draft genome sequence of Gluconacetobacter entanii LTH 4560.</title>
        <authorList>
            <person name="Skraban J."/>
            <person name="Cleenwerck I."/>
            <person name="Vandamme P."/>
            <person name="Trcek J."/>
        </authorList>
    </citation>
    <scope>NUCLEOTIDE SEQUENCE [LARGE SCALE GENOMIC DNA]</scope>
    <source>
        <strain evidence="2 3">LTH 4560</strain>
    </source>
</reference>
<evidence type="ECO:0000313" key="2">
    <source>
        <dbReference type="EMBL" id="PYD60712.1"/>
    </source>
</evidence>
<keyword evidence="1" id="KW-1133">Transmembrane helix</keyword>
<gene>
    <name evidence="2" type="ORF">CFR72_15555</name>
</gene>
<dbReference type="EMBL" id="NKUF01000072">
    <property type="protein sequence ID" value="PYD60712.1"/>
    <property type="molecule type" value="Genomic_DNA"/>
</dbReference>
<sequence>MQELEKLRQTVIQSQEDYARIAATLPEHAQFLKKSAHEIKKSAGKVEESCKAVTGYISGDRKALIWTCSTVSLLLVFVAAFLGYTFGHRGGYAEGLAEVQQQAKERSTLAEWAASSPSGELAYQMDQVGQLQAFGHCQINGYRTVQQKGERVCMQQDNSGGLRWTLTTP</sequence>
<organism evidence="2 3">
    <name type="scientific">Gluconacetobacter entanii</name>
    <dbReference type="NCBI Taxonomy" id="108528"/>
    <lineage>
        <taxon>Bacteria</taxon>
        <taxon>Pseudomonadati</taxon>
        <taxon>Pseudomonadota</taxon>
        <taxon>Alphaproteobacteria</taxon>
        <taxon>Acetobacterales</taxon>
        <taxon>Acetobacteraceae</taxon>
        <taxon>Gluconacetobacter</taxon>
    </lineage>
</organism>
<evidence type="ECO:0000313" key="3">
    <source>
        <dbReference type="Proteomes" id="UP000248301"/>
    </source>
</evidence>
<evidence type="ECO:0008006" key="4">
    <source>
        <dbReference type="Google" id="ProtNLM"/>
    </source>
</evidence>